<dbReference type="PANTHER" id="PTHR11808:SF80">
    <property type="entry name" value="CYSTATHIONINE GAMMA-LYASE"/>
    <property type="match status" value="1"/>
</dbReference>
<dbReference type="InterPro" id="IPR015421">
    <property type="entry name" value="PyrdxlP-dep_Trfase_major"/>
</dbReference>
<evidence type="ECO:0008006" key="7">
    <source>
        <dbReference type="Google" id="ProtNLM"/>
    </source>
</evidence>
<evidence type="ECO:0000313" key="5">
    <source>
        <dbReference type="EMBL" id="CAK9321419.1"/>
    </source>
</evidence>
<organism evidence="5 6">
    <name type="scientific">Citrullus colocynthis</name>
    <name type="common">colocynth</name>
    <dbReference type="NCBI Taxonomy" id="252529"/>
    <lineage>
        <taxon>Eukaryota</taxon>
        <taxon>Viridiplantae</taxon>
        <taxon>Streptophyta</taxon>
        <taxon>Embryophyta</taxon>
        <taxon>Tracheophyta</taxon>
        <taxon>Spermatophyta</taxon>
        <taxon>Magnoliopsida</taxon>
        <taxon>eudicotyledons</taxon>
        <taxon>Gunneridae</taxon>
        <taxon>Pentapetalae</taxon>
        <taxon>rosids</taxon>
        <taxon>fabids</taxon>
        <taxon>Cucurbitales</taxon>
        <taxon>Cucurbitaceae</taxon>
        <taxon>Benincaseae</taxon>
        <taxon>Citrullus</taxon>
    </lineage>
</organism>
<gene>
    <name evidence="5" type="ORF">CITCOLO1_LOCUS13490</name>
</gene>
<name>A0ABP0YLM7_9ROSI</name>
<dbReference type="InterPro" id="IPR015422">
    <property type="entry name" value="PyrdxlP-dep_Trfase_small"/>
</dbReference>
<comment type="similarity">
    <text evidence="3">Belongs to the trans-sulfuration enzymes family.</text>
</comment>
<feature type="region of interest" description="Disordered" evidence="4">
    <location>
        <begin position="1"/>
        <end position="28"/>
    </location>
</feature>
<evidence type="ECO:0000256" key="4">
    <source>
        <dbReference type="SAM" id="MobiDB-lite"/>
    </source>
</evidence>
<dbReference type="Proteomes" id="UP001642487">
    <property type="component" value="Chromosome 5"/>
</dbReference>
<dbReference type="InterPro" id="IPR015424">
    <property type="entry name" value="PyrdxlP-dep_Trfase"/>
</dbReference>
<sequence length="449" mass="48681">MAELKSHNFCGTKRSAPDDSEDIKNDSKKSTAMISSLLEDPAAAVANTRHEFGEHGGVNMSIEASATFTVMEPETMRRMFAGELGPDRDFFIYSRHFNPTVLNLSRQMAALEGTAAAYCTASGMSAIASVLLQLLASGDHVVASRTLYGGTHALLAHFLPRTSNITTSFVDIGNLKEVEKEIVEGKTKVLYFESVSNPTLAVADIPELCRIGREKGLTVVVDNTFAPMVLSPARLGADVVVHSISKFISGGADIIAGAVCGPAKLVNSMMDLRQGSLMLLGPTMNAKVAFELSERIPHLSLRMKEHCRRASVFAKRMRKAGLKVIYPGLPDHPHHHLMKSLANPEYGFGGMLCIDMETEERANKLMNLLQNTTQFGFIAVSLGYYETLMSCSGSSTSSEMSGQEKELAGISPGLVRMSIGYMGTLEQKWSQFEKALAKVQDMGLSISNN</sequence>
<keyword evidence="2 3" id="KW-0663">Pyridoxal phosphate</keyword>
<proteinExistence type="inferred from homology"/>
<comment type="cofactor">
    <cofactor evidence="1 3">
        <name>pyridoxal 5'-phosphate</name>
        <dbReference type="ChEBI" id="CHEBI:597326"/>
    </cofactor>
</comment>
<accession>A0ABP0YLM7</accession>
<dbReference type="InterPro" id="IPR000277">
    <property type="entry name" value="Cys/Met-Metab_PyrdxlP-dep_enz"/>
</dbReference>
<dbReference type="SUPFAM" id="SSF53383">
    <property type="entry name" value="PLP-dependent transferases"/>
    <property type="match status" value="1"/>
</dbReference>
<dbReference type="EMBL" id="OZ021739">
    <property type="protein sequence ID" value="CAK9321419.1"/>
    <property type="molecule type" value="Genomic_DNA"/>
</dbReference>
<evidence type="ECO:0000256" key="1">
    <source>
        <dbReference type="ARBA" id="ARBA00001933"/>
    </source>
</evidence>
<evidence type="ECO:0000256" key="2">
    <source>
        <dbReference type="ARBA" id="ARBA00022898"/>
    </source>
</evidence>
<dbReference type="PIRSF" id="PIRSF001434">
    <property type="entry name" value="CGS"/>
    <property type="match status" value="1"/>
</dbReference>
<evidence type="ECO:0000256" key="3">
    <source>
        <dbReference type="RuleBase" id="RU362118"/>
    </source>
</evidence>
<reference evidence="5 6" key="1">
    <citation type="submission" date="2024-03" db="EMBL/GenBank/DDBJ databases">
        <authorList>
            <person name="Gkanogiannis A."/>
            <person name="Becerra Lopez-Lavalle L."/>
        </authorList>
    </citation>
    <scope>NUCLEOTIDE SEQUENCE [LARGE SCALE GENOMIC DNA]</scope>
</reference>
<dbReference type="PANTHER" id="PTHR11808">
    <property type="entry name" value="TRANS-SULFURATION ENZYME FAMILY MEMBER"/>
    <property type="match status" value="1"/>
</dbReference>
<evidence type="ECO:0000313" key="6">
    <source>
        <dbReference type="Proteomes" id="UP001642487"/>
    </source>
</evidence>
<dbReference type="Gene3D" id="3.90.1150.10">
    <property type="entry name" value="Aspartate Aminotransferase, domain 1"/>
    <property type="match status" value="1"/>
</dbReference>
<keyword evidence="6" id="KW-1185">Reference proteome</keyword>
<dbReference type="Pfam" id="PF01053">
    <property type="entry name" value="Cys_Met_Meta_PP"/>
    <property type="match status" value="1"/>
</dbReference>
<protein>
    <recommendedName>
        <fullName evidence="7">Methionine gamma-lyase</fullName>
    </recommendedName>
</protein>
<dbReference type="Gene3D" id="3.40.640.10">
    <property type="entry name" value="Type I PLP-dependent aspartate aminotransferase-like (Major domain)"/>
    <property type="match status" value="1"/>
</dbReference>